<dbReference type="SUPFAM" id="SSF48113">
    <property type="entry name" value="Heme-dependent peroxidases"/>
    <property type="match status" value="1"/>
</dbReference>
<dbReference type="GO" id="GO:0046872">
    <property type="term" value="F:metal ion binding"/>
    <property type="evidence" value="ECO:0007669"/>
    <property type="project" value="UniProtKB-KW"/>
</dbReference>
<name>V3ZHI3_LOTGI</name>
<sequence length="359" mass="41255">METTAGGAFLPRGRDSDCILINSPYCFDAGDERVHVFPGLTALHTLFVRFHNYIADEFKFSTNWDDETIFQETRKIIAAFMQKITYKDFLPEVLNSATRGRFGLDGPYRYDIHTDPSIANSFATAAYRFGHSLIPDFFIINGTKVQTRKLFNDPQYIFNSFDQVVDNILTNQAEVLDRFLTLEITDHLFEFGDISFDLASFNIQRGRDHGLPPYNDFREWCGLPRVRSFYSSIFGRLGPSMSRLYNHVDELDLFTGAMSERDEPGSAVGPVLSCLLGQQFHDLKHGDSFWYETQEQRRGFTSDQLAAIQKTSFASILCNQFDRQYIQTNPFRVVSNSNPLVECQSLPHFDMSPWLPNRK</sequence>
<feature type="binding site" description="axial binding residue" evidence="4">
    <location>
        <position position="131"/>
    </location>
    <ligand>
        <name>heme b</name>
        <dbReference type="ChEBI" id="CHEBI:60344"/>
    </ligand>
    <ligandPart>
        <name>Fe</name>
        <dbReference type="ChEBI" id="CHEBI:18248"/>
    </ligandPart>
</feature>
<dbReference type="AlphaFoldDB" id="V3ZHI3"/>
<proteinExistence type="predicted"/>
<gene>
    <name evidence="5" type="ORF">LOTGIDRAFT_169138</name>
</gene>
<dbReference type="CTD" id="20241073"/>
<dbReference type="InterPro" id="IPR019791">
    <property type="entry name" value="Haem_peroxidase_animal"/>
</dbReference>
<keyword evidence="6" id="KW-1185">Reference proteome</keyword>
<dbReference type="Gene3D" id="1.10.640.10">
    <property type="entry name" value="Haem peroxidase domain superfamily, animal type"/>
    <property type="match status" value="1"/>
</dbReference>
<dbReference type="InterPro" id="IPR010255">
    <property type="entry name" value="Haem_peroxidase_sf"/>
</dbReference>
<dbReference type="RefSeq" id="XP_009065690.1">
    <property type="nucleotide sequence ID" value="XM_009067442.1"/>
</dbReference>
<dbReference type="GO" id="GO:0006979">
    <property type="term" value="P:response to oxidative stress"/>
    <property type="evidence" value="ECO:0007669"/>
    <property type="project" value="InterPro"/>
</dbReference>
<evidence type="ECO:0000256" key="1">
    <source>
        <dbReference type="ARBA" id="ARBA00004613"/>
    </source>
</evidence>
<dbReference type="OMA" id="CFQADSR"/>
<keyword evidence="4" id="KW-0479">Metal-binding</keyword>
<dbReference type="PROSITE" id="PS50292">
    <property type="entry name" value="PEROXIDASE_3"/>
    <property type="match status" value="1"/>
</dbReference>
<dbReference type="PRINTS" id="PR00457">
    <property type="entry name" value="ANPEROXIDASE"/>
</dbReference>
<evidence type="ECO:0000256" key="3">
    <source>
        <dbReference type="ARBA" id="ARBA00023180"/>
    </source>
</evidence>
<dbReference type="STRING" id="225164.V3ZHI3"/>
<evidence type="ECO:0000256" key="4">
    <source>
        <dbReference type="PIRSR" id="PIRSR619791-2"/>
    </source>
</evidence>
<protein>
    <recommendedName>
        <fullName evidence="7">Peroxidase</fullName>
    </recommendedName>
</protein>
<dbReference type="Proteomes" id="UP000030746">
    <property type="component" value="Unassembled WGS sequence"/>
</dbReference>
<dbReference type="PANTHER" id="PTHR11475">
    <property type="entry name" value="OXIDASE/PEROXIDASE"/>
    <property type="match status" value="1"/>
</dbReference>
<dbReference type="InterPro" id="IPR037120">
    <property type="entry name" value="Haem_peroxidase_sf_animal"/>
</dbReference>
<reference evidence="5 6" key="1">
    <citation type="journal article" date="2013" name="Nature">
        <title>Insights into bilaterian evolution from three spiralian genomes.</title>
        <authorList>
            <person name="Simakov O."/>
            <person name="Marletaz F."/>
            <person name="Cho S.J."/>
            <person name="Edsinger-Gonzales E."/>
            <person name="Havlak P."/>
            <person name="Hellsten U."/>
            <person name="Kuo D.H."/>
            <person name="Larsson T."/>
            <person name="Lv J."/>
            <person name="Arendt D."/>
            <person name="Savage R."/>
            <person name="Osoegawa K."/>
            <person name="de Jong P."/>
            <person name="Grimwood J."/>
            <person name="Chapman J.A."/>
            <person name="Shapiro H."/>
            <person name="Aerts A."/>
            <person name="Otillar R.P."/>
            <person name="Terry A.Y."/>
            <person name="Boore J.L."/>
            <person name="Grigoriev I.V."/>
            <person name="Lindberg D.R."/>
            <person name="Seaver E.C."/>
            <person name="Weisblat D.A."/>
            <person name="Putnam N.H."/>
            <person name="Rokhsar D.S."/>
        </authorList>
    </citation>
    <scope>NUCLEOTIDE SEQUENCE [LARGE SCALE GENOMIC DNA]</scope>
</reference>
<keyword evidence="4" id="KW-0408">Iron</keyword>
<dbReference type="KEGG" id="lgi:LOTGIDRAFT_169138"/>
<keyword evidence="2" id="KW-0964">Secreted</keyword>
<dbReference type="OrthoDB" id="6505174at2759"/>
<evidence type="ECO:0000256" key="2">
    <source>
        <dbReference type="ARBA" id="ARBA00022525"/>
    </source>
</evidence>
<organism evidence="5 6">
    <name type="scientific">Lottia gigantea</name>
    <name type="common">Giant owl limpet</name>
    <dbReference type="NCBI Taxonomy" id="225164"/>
    <lineage>
        <taxon>Eukaryota</taxon>
        <taxon>Metazoa</taxon>
        <taxon>Spiralia</taxon>
        <taxon>Lophotrochozoa</taxon>
        <taxon>Mollusca</taxon>
        <taxon>Gastropoda</taxon>
        <taxon>Patellogastropoda</taxon>
        <taxon>Lottioidea</taxon>
        <taxon>Lottiidae</taxon>
        <taxon>Lottia</taxon>
    </lineage>
</organism>
<accession>V3ZHI3</accession>
<dbReference type="EMBL" id="KB203629">
    <property type="protein sequence ID" value="ESO83662.1"/>
    <property type="molecule type" value="Genomic_DNA"/>
</dbReference>
<dbReference type="GO" id="GO:0005576">
    <property type="term" value="C:extracellular region"/>
    <property type="evidence" value="ECO:0007669"/>
    <property type="project" value="UniProtKB-SubCell"/>
</dbReference>
<comment type="subcellular location">
    <subcellularLocation>
        <location evidence="1">Secreted</location>
    </subcellularLocation>
</comment>
<evidence type="ECO:0008006" key="7">
    <source>
        <dbReference type="Google" id="ProtNLM"/>
    </source>
</evidence>
<evidence type="ECO:0000313" key="6">
    <source>
        <dbReference type="Proteomes" id="UP000030746"/>
    </source>
</evidence>
<dbReference type="GO" id="GO:0004601">
    <property type="term" value="F:peroxidase activity"/>
    <property type="evidence" value="ECO:0007669"/>
    <property type="project" value="InterPro"/>
</dbReference>
<dbReference type="HOGENOM" id="CLU_006087_2_0_1"/>
<evidence type="ECO:0000313" key="5">
    <source>
        <dbReference type="EMBL" id="ESO83662.1"/>
    </source>
</evidence>
<dbReference type="GO" id="GO:0020037">
    <property type="term" value="F:heme binding"/>
    <property type="evidence" value="ECO:0007669"/>
    <property type="project" value="InterPro"/>
</dbReference>
<keyword evidence="3" id="KW-0325">Glycoprotein</keyword>
<keyword evidence="4" id="KW-0349">Heme</keyword>
<dbReference type="GeneID" id="20241073"/>
<dbReference type="PANTHER" id="PTHR11475:SF4">
    <property type="entry name" value="CHORION PEROXIDASE"/>
    <property type="match status" value="1"/>
</dbReference>
<dbReference type="Pfam" id="PF03098">
    <property type="entry name" value="An_peroxidase"/>
    <property type="match status" value="1"/>
</dbReference>